<dbReference type="InterPro" id="IPR052895">
    <property type="entry name" value="HetReg/Transcr_Mod"/>
</dbReference>
<reference evidence="2 3" key="1">
    <citation type="submission" date="2020-03" db="EMBL/GenBank/DDBJ databases">
        <title>Draft Genome Sequence of Cudoniella acicularis.</title>
        <authorList>
            <person name="Buettner E."/>
            <person name="Kellner H."/>
        </authorList>
    </citation>
    <scope>NUCLEOTIDE SEQUENCE [LARGE SCALE GENOMIC DNA]</scope>
    <source>
        <strain evidence="2 3">DSM 108380</strain>
    </source>
</reference>
<dbReference type="OrthoDB" id="2157530at2759"/>
<evidence type="ECO:0000313" key="3">
    <source>
        <dbReference type="Proteomes" id="UP000566819"/>
    </source>
</evidence>
<dbReference type="Pfam" id="PF06985">
    <property type="entry name" value="HET"/>
    <property type="match status" value="1"/>
</dbReference>
<name>A0A8H4VZU0_9HELO</name>
<evidence type="ECO:0000259" key="1">
    <source>
        <dbReference type="Pfam" id="PF06985"/>
    </source>
</evidence>
<dbReference type="PANTHER" id="PTHR24148">
    <property type="entry name" value="ANKYRIN REPEAT DOMAIN-CONTAINING PROTEIN 39 HOMOLOG-RELATED"/>
    <property type="match status" value="1"/>
</dbReference>
<dbReference type="Pfam" id="PF26639">
    <property type="entry name" value="Het-6_barrel"/>
    <property type="match status" value="1"/>
</dbReference>
<evidence type="ECO:0000313" key="2">
    <source>
        <dbReference type="EMBL" id="KAF4628511.1"/>
    </source>
</evidence>
<gene>
    <name evidence="2" type="ORF">G7Y89_g9641</name>
</gene>
<comment type="caution">
    <text evidence="2">The sequence shown here is derived from an EMBL/GenBank/DDBJ whole genome shotgun (WGS) entry which is preliminary data.</text>
</comment>
<dbReference type="PANTHER" id="PTHR24148:SF79">
    <property type="entry name" value="HETEROKARYON INCOMPATIBILITY DOMAIN-CONTAINING PROTEIN"/>
    <property type="match status" value="1"/>
</dbReference>
<proteinExistence type="predicted"/>
<dbReference type="AlphaFoldDB" id="A0A8H4VZU0"/>
<protein>
    <recommendedName>
        <fullName evidence="1">Heterokaryon incompatibility domain-containing protein</fullName>
    </recommendedName>
</protein>
<feature type="domain" description="Heterokaryon incompatibility" evidence="1">
    <location>
        <begin position="106"/>
        <end position="256"/>
    </location>
</feature>
<dbReference type="InterPro" id="IPR010730">
    <property type="entry name" value="HET"/>
</dbReference>
<dbReference type="Proteomes" id="UP000566819">
    <property type="component" value="Unassembled WGS sequence"/>
</dbReference>
<keyword evidence="3" id="KW-1185">Reference proteome</keyword>
<organism evidence="2 3">
    <name type="scientific">Cudoniella acicularis</name>
    <dbReference type="NCBI Taxonomy" id="354080"/>
    <lineage>
        <taxon>Eukaryota</taxon>
        <taxon>Fungi</taxon>
        <taxon>Dikarya</taxon>
        <taxon>Ascomycota</taxon>
        <taxon>Pezizomycotina</taxon>
        <taxon>Leotiomycetes</taxon>
        <taxon>Helotiales</taxon>
        <taxon>Tricladiaceae</taxon>
        <taxon>Cudoniella</taxon>
    </lineage>
</organism>
<sequence length="672" mass="77249">MQSDSLKKGPVTGDYIFTRTDVANALNTDLIDSENQSILPSPSRGRFLSSVSYLQLQHHGAMNAYQYQPLPSGDLRIRLVKLHSGPKTGEITCSVLQCILSETPEYEAVSYCWGNPEDKTTITCDGKSLQVPSTLRPFLLRTRAKGRERILWIDSICINQLDNKEKAAQVREMHKVYQKAMRTLIWLGQDSENSTLGIQFALLLHKLSLDTAEKRKSRWYRLNKVWKCSGIFLRQWTAFFELLERPWFSRAWIVQEAVLSFYPWILCGDNAIPFSTLVGALLFAFTDQAWIFEFYGTTNMNILLWLHRSQCEIAQGRKRIHYEILARHRQSTAFDIRDTVFAFQGLSGFDSFEQFGIMPNYEQAAEKLFIDLAVATLGQATYLDFLSIPRLRSREEGLDIPSWVPDWSCRTPLCLSFLRIESGGASLRHAIPHDSTKGSIYRPILDERTKRLNIPLELSGYNVDRITSMSKPWGLQETKGFQSIRKQAIVLQKNLLFVNDWRSVALAGSSWEDEYLTGESIHDAFWQTCVAGIFAKSKEDTAKKYMRFESRQRFLRHIPTLGLENHLWVFMIIVVVGHVLRLIGIANPEIEFRISVSFMINRRLLRTEKGYLGMGPAIAEEGDYIVLVQGARIPLVVRSREWMWELVGDAYVHGVMGGELWNEEKCQRMYFC</sequence>
<dbReference type="EMBL" id="JAAMPI010000802">
    <property type="protein sequence ID" value="KAF4628511.1"/>
    <property type="molecule type" value="Genomic_DNA"/>
</dbReference>
<accession>A0A8H4VZU0</accession>